<keyword evidence="11" id="KW-1185">Reference proteome</keyword>
<sequence length="264" mass="30151">MTSNHCHYCMESLLGRRYAFREENSYCVTCYDGLFANSCEECKKPIECDAKDLAYKGRHWHEACFKCARCNHSLVEKPFAAKDELLLCTQCYSNEYSSKCFHCQKAIMPGKITRTLHLQGSDLVTGFFCMEIFVVKNGIFKDEKNLKEKFQDMITTGGVTYHDQPWHKECFLCAGCKKQLSGQKFISKDDHPYCLDCFRKLYAKKCAACNKPITALGGAKFISFEERQWHSDCFNCVKCSISLVGQGFLTQQDDILCRECGSAA</sequence>
<evidence type="ECO:0000256" key="2">
    <source>
        <dbReference type="ARBA" id="ARBA00022723"/>
    </source>
</evidence>
<evidence type="ECO:0000256" key="7">
    <source>
        <dbReference type="ARBA" id="ARBA00023242"/>
    </source>
</evidence>
<evidence type="ECO:0000256" key="4">
    <source>
        <dbReference type="ARBA" id="ARBA00022771"/>
    </source>
</evidence>
<dbReference type="CDD" id="cd09343">
    <property type="entry name" value="LIM1_FHL"/>
    <property type="match status" value="1"/>
</dbReference>
<evidence type="ECO:0000256" key="6">
    <source>
        <dbReference type="ARBA" id="ARBA00023038"/>
    </source>
</evidence>
<reference evidence="10" key="1">
    <citation type="submission" date="2025-08" db="UniProtKB">
        <authorList>
            <consortium name="Ensembl"/>
        </authorList>
    </citation>
    <scope>IDENTIFICATION</scope>
</reference>
<evidence type="ECO:0000256" key="1">
    <source>
        <dbReference type="ARBA" id="ARBA00004123"/>
    </source>
</evidence>
<keyword evidence="2 8" id="KW-0479">Metal-binding</keyword>
<keyword evidence="6 8" id="KW-0440">LIM domain</keyword>
<dbReference type="GO" id="GO:0045944">
    <property type="term" value="P:positive regulation of transcription by RNA polymerase II"/>
    <property type="evidence" value="ECO:0007669"/>
    <property type="project" value="Ensembl"/>
</dbReference>
<dbReference type="PANTHER" id="PTHR24205">
    <property type="entry name" value="FOUR AND A HALF LIM DOMAINS PROTEIN"/>
    <property type="match status" value="1"/>
</dbReference>
<evidence type="ECO:0000256" key="8">
    <source>
        <dbReference type="PROSITE-ProRule" id="PRU00125"/>
    </source>
</evidence>
<dbReference type="GO" id="GO:0005634">
    <property type="term" value="C:nucleus"/>
    <property type="evidence" value="ECO:0007669"/>
    <property type="project" value="UniProtKB-SubCell"/>
</dbReference>
<keyword evidence="4" id="KW-0863">Zinc-finger</keyword>
<dbReference type="PANTHER" id="PTHR24205:SF7">
    <property type="entry name" value="FOUR AND A HALF LIM DOMAINS PROTEIN 5"/>
    <property type="match status" value="1"/>
</dbReference>
<feature type="domain" description="LIM zinc-binding" evidence="9">
    <location>
        <begin position="204"/>
        <end position="264"/>
    </location>
</feature>
<dbReference type="GO" id="GO:0030018">
    <property type="term" value="C:Z disc"/>
    <property type="evidence" value="ECO:0007669"/>
    <property type="project" value="TreeGrafter"/>
</dbReference>
<dbReference type="PROSITE" id="PS50023">
    <property type="entry name" value="LIM_DOMAIN_2"/>
    <property type="match status" value="2"/>
</dbReference>
<dbReference type="GeneTree" id="ENSGT00950000183028"/>
<accession>A0A674I5K8</accession>
<dbReference type="AlphaFoldDB" id="A0A674I5K8"/>
<dbReference type="SUPFAM" id="SSF57716">
    <property type="entry name" value="Glucocorticoid receptor-like (DNA-binding domain)"/>
    <property type="match status" value="4"/>
</dbReference>
<name>A0A674I5K8_9SAUR</name>
<evidence type="ECO:0000313" key="11">
    <source>
        <dbReference type="Proteomes" id="UP000472274"/>
    </source>
</evidence>
<dbReference type="InParanoid" id="A0A674I5K8"/>
<dbReference type="PROSITE" id="PS00478">
    <property type="entry name" value="LIM_DOMAIN_1"/>
    <property type="match status" value="2"/>
</dbReference>
<organism evidence="10 11">
    <name type="scientific">Terrapene triunguis</name>
    <name type="common">Three-toed box turtle</name>
    <dbReference type="NCBI Taxonomy" id="2587831"/>
    <lineage>
        <taxon>Eukaryota</taxon>
        <taxon>Metazoa</taxon>
        <taxon>Chordata</taxon>
        <taxon>Craniata</taxon>
        <taxon>Vertebrata</taxon>
        <taxon>Euteleostomi</taxon>
        <taxon>Archelosauria</taxon>
        <taxon>Testudinata</taxon>
        <taxon>Testudines</taxon>
        <taxon>Cryptodira</taxon>
        <taxon>Durocryptodira</taxon>
        <taxon>Testudinoidea</taxon>
        <taxon>Emydidae</taxon>
        <taxon>Terrapene</taxon>
    </lineage>
</organism>
<dbReference type="GO" id="GO:0008270">
    <property type="term" value="F:zinc ion binding"/>
    <property type="evidence" value="ECO:0007669"/>
    <property type="project" value="UniProtKB-KW"/>
</dbReference>
<evidence type="ECO:0000313" key="10">
    <source>
        <dbReference type="Ensembl" id="ENSTMTP00000003114.1"/>
    </source>
</evidence>
<dbReference type="FunFam" id="2.10.110.10:FF:000049">
    <property type="entry name" value="Four and a half LIM domains protein 2"/>
    <property type="match status" value="1"/>
</dbReference>
<dbReference type="FunFam" id="2.10.110.10:FF:000048">
    <property type="entry name" value="Four and a half LIM domains protein 2"/>
    <property type="match status" value="1"/>
</dbReference>
<protein>
    <submittedName>
        <fullName evidence="10">Four and a half LIM domains 5</fullName>
    </submittedName>
</protein>
<evidence type="ECO:0000259" key="9">
    <source>
        <dbReference type="PROSITE" id="PS50023"/>
    </source>
</evidence>
<dbReference type="FunFam" id="2.10.110.10:FF:000013">
    <property type="entry name" value="Four and a half LIM domains 1"/>
    <property type="match status" value="1"/>
</dbReference>
<dbReference type="GO" id="GO:0003713">
    <property type="term" value="F:transcription coactivator activity"/>
    <property type="evidence" value="ECO:0007669"/>
    <property type="project" value="Ensembl"/>
</dbReference>
<dbReference type="CDD" id="cd09346">
    <property type="entry name" value="LIM3_FHL"/>
    <property type="match status" value="1"/>
</dbReference>
<comment type="subcellular location">
    <subcellularLocation>
        <location evidence="1">Nucleus</location>
    </subcellularLocation>
</comment>
<keyword evidence="7" id="KW-0539">Nucleus</keyword>
<reference evidence="10" key="2">
    <citation type="submission" date="2025-09" db="UniProtKB">
        <authorList>
            <consortium name="Ensembl"/>
        </authorList>
    </citation>
    <scope>IDENTIFICATION</scope>
</reference>
<dbReference type="InterPro" id="IPR001781">
    <property type="entry name" value="Znf_LIM"/>
</dbReference>
<dbReference type="Proteomes" id="UP000472274">
    <property type="component" value="Unplaced"/>
</dbReference>
<dbReference type="CDD" id="cd09347">
    <property type="entry name" value="LIM4_FHL"/>
    <property type="match status" value="1"/>
</dbReference>
<proteinExistence type="predicted"/>
<dbReference type="Ensembl" id="ENSTMTT00000003232.1">
    <property type="protein sequence ID" value="ENSTMTP00000003114.1"/>
    <property type="gene ID" value="ENSTMTG00000002355.1"/>
</dbReference>
<dbReference type="InterPro" id="IPR056807">
    <property type="entry name" value="LIM_FHL1/2/3/5_N"/>
</dbReference>
<evidence type="ECO:0000256" key="3">
    <source>
        <dbReference type="ARBA" id="ARBA00022737"/>
    </source>
</evidence>
<dbReference type="SMART" id="SM00132">
    <property type="entry name" value="LIM"/>
    <property type="match status" value="3"/>
</dbReference>
<keyword evidence="5 8" id="KW-0862">Zinc</keyword>
<dbReference type="Pfam" id="PF00412">
    <property type="entry name" value="LIM"/>
    <property type="match status" value="3"/>
</dbReference>
<dbReference type="Gene3D" id="2.10.110.10">
    <property type="entry name" value="Cysteine Rich Protein"/>
    <property type="match status" value="3"/>
</dbReference>
<gene>
    <name evidence="10" type="primary">FHL5</name>
</gene>
<dbReference type="Pfam" id="PF25076">
    <property type="entry name" value="LIM_FHL2-3_N"/>
    <property type="match status" value="1"/>
</dbReference>
<evidence type="ECO:0000256" key="5">
    <source>
        <dbReference type="ARBA" id="ARBA00022833"/>
    </source>
</evidence>
<keyword evidence="3" id="KW-0677">Repeat</keyword>
<feature type="domain" description="LIM zinc-binding" evidence="9">
    <location>
        <begin position="37"/>
        <end position="98"/>
    </location>
</feature>